<feature type="compositionally biased region" description="Basic and acidic residues" evidence="3">
    <location>
        <begin position="111"/>
        <end position="120"/>
    </location>
</feature>
<protein>
    <recommendedName>
        <fullName evidence="4">Non-haem dioxygenase N-terminal domain-containing protein</fullName>
    </recommendedName>
</protein>
<dbReference type="Gene3D" id="2.60.120.330">
    <property type="entry name" value="B-lactam Antibiotic, Isopenicillin N Synthase, Chain"/>
    <property type="match status" value="1"/>
</dbReference>
<evidence type="ECO:0000256" key="2">
    <source>
        <dbReference type="ARBA" id="ARBA00023004"/>
    </source>
</evidence>
<proteinExistence type="predicted"/>
<evidence type="ECO:0000256" key="1">
    <source>
        <dbReference type="ARBA" id="ARBA00022723"/>
    </source>
</evidence>
<feature type="domain" description="Non-haem dioxygenase N-terminal" evidence="4">
    <location>
        <begin position="47"/>
        <end position="116"/>
    </location>
</feature>
<feature type="region of interest" description="Disordered" evidence="3">
    <location>
        <begin position="111"/>
        <end position="163"/>
    </location>
</feature>
<feature type="compositionally biased region" description="Polar residues" evidence="3">
    <location>
        <begin position="33"/>
        <end position="47"/>
    </location>
</feature>
<evidence type="ECO:0000256" key="3">
    <source>
        <dbReference type="SAM" id="MobiDB-lite"/>
    </source>
</evidence>
<evidence type="ECO:0000313" key="6">
    <source>
        <dbReference type="Proteomes" id="UP001187471"/>
    </source>
</evidence>
<dbReference type="InterPro" id="IPR027443">
    <property type="entry name" value="IPNS-like_sf"/>
</dbReference>
<feature type="region of interest" description="Disordered" evidence="3">
    <location>
        <begin position="14"/>
        <end position="47"/>
    </location>
</feature>
<dbReference type="Proteomes" id="UP001187471">
    <property type="component" value="Unassembled WGS sequence"/>
</dbReference>
<keyword evidence="6" id="KW-1185">Reference proteome</keyword>
<feature type="compositionally biased region" description="Basic and acidic residues" evidence="3">
    <location>
        <begin position="150"/>
        <end position="163"/>
    </location>
</feature>
<dbReference type="AlphaFoldDB" id="A0AA88RMW1"/>
<dbReference type="InterPro" id="IPR026992">
    <property type="entry name" value="DIOX_N"/>
</dbReference>
<reference evidence="5" key="1">
    <citation type="submission" date="2022-12" db="EMBL/GenBank/DDBJ databases">
        <title>Draft genome assemblies for two species of Escallonia (Escalloniales).</title>
        <authorList>
            <person name="Chanderbali A."/>
            <person name="Dervinis C."/>
            <person name="Anghel I."/>
            <person name="Soltis D."/>
            <person name="Soltis P."/>
            <person name="Zapata F."/>
        </authorList>
    </citation>
    <scope>NUCLEOTIDE SEQUENCE</scope>
    <source>
        <strain evidence="5">UCBG92.1500</strain>
        <tissue evidence="5">Leaf</tissue>
    </source>
</reference>
<sequence>MEVANRPIRVQSIAQSGAAPQVPPEYIQRPETRPNNSTARLANNNPIPSIDLSSAVRDTDFLRTKIGAAYREWGAFHVTNHGVPPKLLNEIKRMGCTFFETCPMDEKLWNPEANSNDRRSPGRVLALEGPTGEEIERTEKSSTEMANKQVKKDRIHANTEATR</sequence>
<evidence type="ECO:0000313" key="5">
    <source>
        <dbReference type="EMBL" id="KAK2985836.1"/>
    </source>
</evidence>
<dbReference type="SUPFAM" id="SSF51197">
    <property type="entry name" value="Clavaminate synthase-like"/>
    <property type="match status" value="1"/>
</dbReference>
<dbReference type="GO" id="GO:0046872">
    <property type="term" value="F:metal ion binding"/>
    <property type="evidence" value="ECO:0007669"/>
    <property type="project" value="UniProtKB-KW"/>
</dbReference>
<keyword evidence="1" id="KW-0479">Metal-binding</keyword>
<keyword evidence="2" id="KW-0408">Iron</keyword>
<dbReference type="EMBL" id="JAVXUO010001118">
    <property type="protein sequence ID" value="KAK2985836.1"/>
    <property type="molecule type" value="Genomic_DNA"/>
</dbReference>
<dbReference type="Pfam" id="PF14226">
    <property type="entry name" value="DIOX_N"/>
    <property type="match status" value="1"/>
</dbReference>
<comment type="caution">
    <text evidence="5">The sequence shown here is derived from an EMBL/GenBank/DDBJ whole genome shotgun (WGS) entry which is preliminary data.</text>
</comment>
<gene>
    <name evidence="5" type="ORF">RJ640_018702</name>
</gene>
<accession>A0AA88RMW1</accession>
<evidence type="ECO:0000259" key="4">
    <source>
        <dbReference type="Pfam" id="PF14226"/>
    </source>
</evidence>
<organism evidence="5 6">
    <name type="scientific">Escallonia rubra</name>
    <dbReference type="NCBI Taxonomy" id="112253"/>
    <lineage>
        <taxon>Eukaryota</taxon>
        <taxon>Viridiplantae</taxon>
        <taxon>Streptophyta</taxon>
        <taxon>Embryophyta</taxon>
        <taxon>Tracheophyta</taxon>
        <taxon>Spermatophyta</taxon>
        <taxon>Magnoliopsida</taxon>
        <taxon>eudicotyledons</taxon>
        <taxon>Gunneridae</taxon>
        <taxon>Pentapetalae</taxon>
        <taxon>asterids</taxon>
        <taxon>campanulids</taxon>
        <taxon>Escalloniales</taxon>
        <taxon>Escalloniaceae</taxon>
        <taxon>Escallonia</taxon>
    </lineage>
</organism>
<name>A0AA88RMW1_9ASTE</name>